<dbReference type="SUPFAM" id="SSF52141">
    <property type="entry name" value="Uracil-DNA glycosylase-like"/>
    <property type="match status" value="1"/>
</dbReference>
<feature type="domain" description="Uracil-DNA glycosylase-like" evidence="12">
    <location>
        <begin position="36"/>
        <end position="192"/>
    </location>
</feature>
<evidence type="ECO:0000256" key="11">
    <source>
        <dbReference type="ARBA" id="ARBA00023204"/>
    </source>
</evidence>
<keyword evidence="6" id="KW-0479">Metal-binding</keyword>
<dbReference type="AlphaFoldDB" id="A0A1F5EMN5"/>
<dbReference type="NCBIfam" id="TIGR00758">
    <property type="entry name" value="UDG_fam4"/>
    <property type="match status" value="1"/>
</dbReference>
<keyword evidence="5" id="KW-0004">4Fe-4S</keyword>
<dbReference type="InterPro" id="IPR036895">
    <property type="entry name" value="Uracil-DNA_glycosylase-like_sf"/>
</dbReference>
<dbReference type="SMART" id="SM00986">
    <property type="entry name" value="UDG"/>
    <property type="match status" value="1"/>
</dbReference>
<evidence type="ECO:0000256" key="2">
    <source>
        <dbReference type="ARBA" id="ARBA00006521"/>
    </source>
</evidence>
<dbReference type="Gene3D" id="3.40.470.10">
    <property type="entry name" value="Uracil-DNA glycosylase-like domain"/>
    <property type="match status" value="1"/>
</dbReference>
<dbReference type="SMART" id="SM00987">
    <property type="entry name" value="UreE_C"/>
    <property type="match status" value="1"/>
</dbReference>
<protein>
    <recommendedName>
        <fullName evidence="4">Type-4 uracil-DNA glycosylase</fullName>
        <ecNumber evidence="3">3.2.2.27</ecNumber>
    </recommendedName>
</protein>
<proteinExistence type="inferred from homology"/>
<dbReference type="InterPro" id="IPR051536">
    <property type="entry name" value="UDG_Type-4/5"/>
</dbReference>
<dbReference type="EMBL" id="MEZZ01000024">
    <property type="protein sequence ID" value="OGD68657.1"/>
    <property type="molecule type" value="Genomic_DNA"/>
</dbReference>
<gene>
    <name evidence="13" type="ORF">A2811_00145</name>
</gene>
<dbReference type="Proteomes" id="UP000186670">
    <property type="component" value="Unassembled WGS sequence"/>
</dbReference>
<evidence type="ECO:0000256" key="10">
    <source>
        <dbReference type="ARBA" id="ARBA00023014"/>
    </source>
</evidence>
<dbReference type="InterPro" id="IPR005273">
    <property type="entry name" value="Ura-DNA_glyco_family4"/>
</dbReference>
<dbReference type="PANTHER" id="PTHR33693">
    <property type="entry name" value="TYPE-5 URACIL-DNA GLYCOSYLASE"/>
    <property type="match status" value="1"/>
</dbReference>
<reference evidence="13 14" key="1">
    <citation type="journal article" date="2016" name="Nat. Commun.">
        <title>Thousands of microbial genomes shed light on interconnected biogeochemical processes in an aquifer system.</title>
        <authorList>
            <person name="Anantharaman K."/>
            <person name="Brown C.T."/>
            <person name="Hug L.A."/>
            <person name="Sharon I."/>
            <person name="Castelle C.J."/>
            <person name="Probst A.J."/>
            <person name="Thomas B.C."/>
            <person name="Singh A."/>
            <person name="Wilkins M.J."/>
            <person name="Karaoz U."/>
            <person name="Brodie E.L."/>
            <person name="Williams K.H."/>
            <person name="Hubbard S.S."/>
            <person name="Banfield J.F."/>
        </authorList>
    </citation>
    <scope>NUCLEOTIDE SEQUENCE [LARGE SCALE GENOMIC DNA]</scope>
</reference>
<dbReference type="EC" id="3.2.2.27" evidence="3"/>
<keyword evidence="11" id="KW-0234">DNA repair</keyword>
<keyword evidence="9" id="KW-0408">Iron</keyword>
<evidence type="ECO:0000256" key="8">
    <source>
        <dbReference type="ARBA" id="ARBA00022801"/>
    </source>
</evidence>
<accession>A0A1F5EMN5</accession>
<evidence type="ECO:0000313" key="13">
    <source>
        <dbReference type="EMBL" id="OGD68657.1"/>
    </source>
</evidence>
<name>A0A1F5EMN5_9BACT</name>
<keyword evidence="10" id="KW-0411">Iron-sulfur</keyword>
<dbReference type="PANTHER" id="PTHR33693:SF1">
    <property type="entry name" value="TYPE-4 URACIL-DNA GLYCOSYLASE"/>
    <property type="match status" value="1"/>
</dbReference>
<evidence type="ECO:0000256" key="4">
    <source>
        <dbReference type="ARBA" id="ARBA00019403"/>
    </source>
</evidence>
<dbReference type="GO" id="GO:0051539">
    <property type="term" value="F:4 iron, 4 sulfur cluster binding"/>
    <property type="evidence" value="ECO:0007669"/>
    <property type="project" value="UniProtKB-KW"/>
</dbReference>
<comment type="catalytic activity">
    <reaction evidence="1">
        <text>Hydrolyzes single-stranded DNA or mismatched double-stranded DNA and polynucleotides, releasing free uracil.</text>
        <dbReference type="EC" id="3.2.2.27"/>
    </reaction>
</comment>
<sequence length="197" mass="22672">MQDKAKLMKKIEKELSDFKQSPLYKYRTENKFFPVVGEGSLNAKIMFIGEAPGKKEAQTGKPFCGASGKFLDNMLVSVNLKRENVYITNIVKDRPEDNRDPSREEIKLYGPFLDRQIEIIQPKIIATLGRFSFEYVMRHFGLGDQIEPISKAHGKSYEIDFSYGKVKIIPLYHPAVALYNGGMRETLLKDFKILNKW</sequence>
<evidence type="ECO:0000256" key="9">
    <source>
        <dbReference type="ARBA" id="ARBA00023004"/>
    </source>
</evidence>
<organism evidence="13 14">
    <name type="scientific">Candidatus Campbellbacteria bacterium RIFCSPHIGHO2_01_FULL_34_10</name>
    <dbReference type="NCBI Taxonomy" id="1797577"/>
    <lineage>
        <taxon>Bacteria</taxon>
        <taxon>Candidatus Campbelliibacteriota</taxon>
    </lineage>
</organism>
<evidence type="ECO:0000256" key="6">
    <source>
        <dbReference type="ARBA" id="ARBA00022723"/>
    </source>
</evidence>
<dbReference type="Pfam" id="PF03167">
    <property type="entry name" value="UDG"/>
    <property type="match status" value="1"/>
</dbReference>
<keyword evidence="7" id="KW-0227">DNA damage</keyword>
<evidence type="ECO:0000256" key="5">
    <source>
        <dbReference type="ARBA" id="ARBA00022485"/>
    </source>
</evidence>
<comment type="caution">
    <text evidence="13">The sequence shown here is derived from an EMBL/GenBank/DDBJ whole genome shotgun (WGS) entry which is preliminary data.</text>
</comment>
<dbReference type="CDD" id="cd10030">
    <property type="entry name" value="UDG-F4_TTUDGA_SPO1dp_like"/>
    <property type="match status" value="1"/>
</dbReference>
<evidence type="ECO:0000256" key="3">
    <source>
        <dbReference type="ARBA" id="ARBA00012030"/>
    </source>
</evidence>
<evidence type="ECO:0000256" key="7">
    <source>
        <dbReference type="ARBA" id="ARBA00022763"/>
    </source>
</evidence>
<evidence type="ECO:0000256" key="1">
    <source>
        <dbReference type="ARBA" id="ARBA00001400"/>
    </source>
</evidence>
<dbReference type="GO" id="GO:0046872">
    <property type="term" value="F:metal ion binding"/>
    <property type="evidence" value="ECO:0007669"/>
    <property type="project" value="UniProtKB-KW"/>
</dbReference>
<keyword evidence="8" id="KW-0378">Hydrolase</keyword>
<evidence type="ECO:0000313" key="14">
    <source>
        <dbReference type="Proteomes" id="UP000186670"/>
    </source>
</evidence>
<evidence type="ECO:0000259" key="12">
    <source>
        <dbReference type="SMART" id="SM00986"/>
    </source>
</evidence>
<comment type="similarity">
    <text evidence="2">Belongs to the uracil-DNA glycosylase (UDG) superfamily. Type 4 (UDGa) family.</text>
</comment>
<dbReference type="GO" id="GO:0006281">
    <property type="term" value="P:DNA repair"/>
    <property type="evidence" value="ECO:0007669"/>
    <property type="project" value="UniProtKB-KW"/>
</dbReference>
<dbReference type="GO" id="GO:0004844">
    <property type="term" value="F:uracil DNA N-glycosylase activity"/>
    <property type="evidence" value="ECO:0007669"/>
    <property type="project" value="UniProtKB-EC"/>
</dbReference>
<dbReference type="InterPro" id="IPR005122">
    <property type="entry name" value="Uracil-DNA_glycosylase-like"/>
</dbReference>